<dbReference type="EMBL" id="GL945474">
    <property type="protein sequence ID" value="EGO04248.1"/>
    <property type="molecule type" value="Genomic_DNA"/>
</dbReference>
<evidence type="ECO:0000313" key="2">
    <source>
        <dbReference type="EMBL" id="EGO04248.1"/>
    </source>
</evidence>
<keyword evidence="3" id="KW-1185">Reference proteome</keyword>
<gene>
    <name evidence="2" type="ORF">SERLA73DRAFT_67956</name>
</gene>
<organism evidence="3">
    <name type="scientific">Serpula lacrymans var. lacrymans (strain S7.3)</name>
    <name type="common">Dry rot fungus</name>
    <dbReference type="NCBI Taxonomy" id="936435"/>
    <lineage>
        <taxon>Eukaryota</taxon>
        <taxon>Fungi</taxon>
        <taxon>Dikarya</taxon>
        <taxon>Basidiomycota</taxon>
        <taxon>Agaricomycotina</taxon>
        <taxon>Agaricomycetes</taxon>
        <taxon>Agaricomycetidae</taxon>
        <taxon>Boletales</taxon>
        <taxon>Coniophorineae</taxon>
        <taxon>Serpulaceae</taxon>
        <taxon>Serpula</taxon>
    </lineage>
</organism>
<accession>F8PFP7</accession>
<proteinExistence type="predicted"/>
<evidence type="ECO:0000256" key="1">
    <source>
        <dbReference type="SAM" id="MobiDB-lite"/>
    </source>
</evidence>
<dbReference type="InParanoid" id="F8PFP7"/>
<protein>
    <submittedName>
        <fullName evidence="2">Uncharacterized protein</fullName>
    </submittedName>
</protein>
<name>F8PFP7_SERL3</name>
<feature type="region of interest" description="Disordered" evidence="1">
    <location>
        <begin position="55"/>
        <end position="98"/>
    </location>
</feature>
<dbReference type="HOGENOM" id="CLU_141789_0_0_1"/>
<dbReference type="Proteomes" id="UP000008063">
    <property type="component" value="Unassembled WGS sequence"/>
</dbReference>
<sequence length="98" mass="10593">MYQFTIPALQVKILTQILGQQPLPTELMDFHTQLVGILNTLTPADLSALLDKVVPSSLSDNPPSLTMHQDLTTSSPAHSGGQQTQADNSKLQTKQSLP</sequence>
<reference evidence="3" key="1">
    <citation type="journal article" date="2011" name="Science">
        <title>The plant cell wall-decomposing machinery underlies the functional diversity of forest fungi.</title>
        <authorList>
            <person name="Eastwood D.C."/>
            <person name="Floudas D."/>
            <person name="Binder M."/>
            <person name="Majcherczyk A."/>
            <person name="Schneider P."/>
            <person name="Aerts A."/>
            <person name="Asiegbu F.O."/>
            <person name="Baker S.E."/>
            <person name="Barry K."/>
            <person name="Bendiksby M."/>
            <person name="Blumentritt M."/>
            <person name="Coutinho P.M."/>
            <person name="Cullen D."/>
            <person name="de Vries R.P."/>
            <person name="Gathman A."/>
            <person name="Goodell B."/>
            <person name="Henrissat B."/>
            <person name="Ihrmark K."/>
            <person name="Kauserud H."/>
            <person name="Kohler A."/>
            <person name="LaButti K."/>
            <person name="Lapidus A."/>
            <person name="Lavin J.L."/>
            <person name="Lee Y.-H."/>
            <person name="Lindquist E."/>
            <person name="Lilly W."/>
            <person name="Lucas S."/>
            <person name="Morin E."/>
            <person name="Murat C."/>
            <person name="Oguiza J.A."/>
            <person name="Park J."/>
            <person name="Pisabarro A.G."/>
            <person name="Riley R."/>
            <person name="Rosling A."/>
            <person name="Salamov A."/>
            <person name="Schmidt O."/>
            <person name="Schmutz J."/>
            <person name="Skrede I."/>
            <person name="Stenlid J."/>
            <person name="Wiebenga A."/>
            <person name="Xie X."/>
            <person name="Kuees U."/>
            <person name="Hibbett D.S."/>
            <person name="Hoffmeister D."/>
            <person name="Hoegberg N."/>
            <person name="Martin F."/>
            <person name="Grigoriev I.V."/>
            <person name="Watkinson S.C."/>
        </authorList>
    </citation>
    <scope>NUCLEOTIDE SEQUENCE [LARGE SCALE GENOMIC DNA]</scope>
    <source>
        <strain evidence="3">strain S7.3</strain>
    </source>
</reference>
<evidence type="ECO:0000313" key="3">
    <source>
        <dbReference type="Proteomes" id="UP000008063"/>
    </source>
</evidence>
<dbReference type="AlphaFoldDB" id="F8PFP7"/>
<feature type="compositionally biased region" description="Polar residues" evidence="1">
    <location>
        <begin position="56"/>
        <end position="98"/>
    </location>
</feature>